<sequence length="166" mass="18264">MTMARDIMQPAEAIVHVAHSLREALIRFRESDTDYLVALDGNQVAGVIDRALLVDLDAKTPGISDELIGNLDSLKFRTCRLDDDITVVERLLTFSDAGIVAVVDEDHQIHGLIGPSDLAPGDDTAAPDRKRRARDPMEKAPDTAPFGEVKSYTTRPHVPPAKKRRD</sequence>
<evidence type="ECO:0000259" key="2">
    <source>
        <dbReference type="Pfam" id="PF00571"/>
    </source>
</evidence>
<dbReference type="Pfam" id="PF00571">
    <property type="entry name" value="CBS"/>
    <property type="match status" value="1"/>
</dbReference>
<dbReference type="Gene3D" id="3.10.580.10">
    <property type="entry name" value="CBS-domain"/>
    <property type="match status" value="1"/>
</dbReference>
<name>A0A1Y5TKG9_9PROT</name>
<protein>
    <submittedName>
        <fullName evidence="3">CBS domain protein</fullName>
    </submittedName>
</protein>
<evidence type="ECO:0000313" key="3">
    <source>
        <dbReference type="EMBL" id="SLN62512.1"/>
    </source>
</evidence>
<feature type="domain" description="CBS" evidence="2">
    <location>
        <begin position="4"/>
        <end position="50"/>
    </location>
</feature>
<reference evidence="3 4" key="1">
    <citation type="submission" date="2017-03" db="EMBL/GenBank/DDBJ databases">
        <authorList>
            <person name="Afonso C.L."/>
            <person name="Miller P.J."/>
            <person name="Scott M.A."/>
            <person name="Spackman E."/>
            <person name="Goraichik I."/>
            <person name="Dimitrov K.M."/>
            <person name="Suarez D.L."/>
            <person name="Swayne D.E."/>
        </authorList>
    </citation>
    <scope>NUCLEOTIDE SEQUENCE [LARGE SCALE GENOMIC DNA]</scope>
    <source>
        <strain evidence="3 4">CECT 7691</strain>
    </source>
</reference>
<keyword evidence="4" id="KW-1185">Reference proteome</keyword>
<dbReference type="Proteomes" id="UP000193200">
    <property type="component" value="Unassembled WGS sequence"/>
</dbReference>
<dbReference type="InterPro" id="IPR000644">
    <property type="entry name" value="CBS_dom"/>
</dbReference>
<dbReference type="AlphaFoldDB" id="A0A1Y5TKG9"/>
<dbReference type="OrthoDB" id="9811720at2"/>
<evidence type="ECO:0000256" key="1">
    <source>
        <dbReference type="SAM" id="MobiDB-lite"/>
    </source>
</evidence>
<accession>A0A1Y5TKG9</accession>
<gene>
    <name evidence="3" type="ORF">OCH7691_02769</name>
</gene>
<organism evidence="3 4">
    <name type="scientific">Oceanibacterium hippocampi</name>
    <dbReference type="NCBI Taxonomy" id="745714"/>
    <lineage>
        <taxon>Bacteria</taxon>
        <taxon>Pseudomonadati</taxon>
        <taxon>Pseudomonadota</taxon>
        <taxon>Alphaproteobacteria</taxon>
        <taxon>Sneathiellales</taxon>
        <taxon>Sneathiellaceae</taxon>
        <taxon>Oceanibacterium</taxon>
    </lineage>
</organism>
<dbReference type="EMBL" id="FWFR01000002">
    <property type="protein sequence ID" value="SLN62512.1"/>
    <property type="molecule type" value="Genomic_DNA"/>
</dbReference>
<evidence type="ECO:0000313" key="4">
    <source>
        <dbReference type="Proteomes" id="UP000193200"/>
    </source>
</evidence>
<dbReference type="InterPro" id="IPR046342">
    <property type="entry name" value="CBS_dom_sf"/>
</dbReference>
<feature type="region of interest" description="Disordered" evidence="1">
    <location>
        <begin position="113"/>
        <end position="166"/>
    </location>
</feature>
<dbReference type="SUPFAM" id="SSF54631">
    <property type="entry name" value="CBS-domain pair"/>
    <property type="match status" value="1"/>
</dbReference>
<proteinExistence type="predicted"/>
<dbReference type="InParanoid" id="A0A1Y5TKG9"/>
<dbReference type="RefSeq" id="WP_139839699.1">
    <property type="nucleotide sequence ID" value="NZ_FWFR01000002.1"/>
</dbReference>